<dbReference type="EMBL" id="GGEC01060557">
    <property type="protein sequence ID" value="MBX41041.1"/>
    <property type="molecule type" value="Transcribed_RNA"/>
</dbReference>
<name>A0A2P2NEZ6_RHIMU</name>
<proteinExistence type="predicted"/>
<evidence type="ECO:0000313" key="1">
    <source>
        <dbReference type="EMBL" id="MBX41041.1"/>
    </source>
</evidence>
<dbReference type="AlphaFoldDB" id="A0A2P2NEZ6"/>
<accession>A0A2P2NEZ6</accession>
<reference evidence="1" key="1">
    <citation type="submission" date="2018-02" db="EMBL/GenBank/DDBJ databases">
        <title>Rhizophora mucronata_Transcriptome.</title>
        <authorList>
            <person name="Meera S.P."/>
            <person name="Sreeshan A."/>
            <person name="Augustine A."/>
        </authorList>
    </citation>
    <scope>NUCLEOTIDE SEQUENCE</scope>
    <source>
        <tissue evidence="1">Leaf</tissue>
    </source>
</reference>
<protein>
    <submittedName>
        <fullName evidence="1">Uncharacterized protein</fullName>
    </submittedName>
</protein>
<sequence>MVFFYSAIWKLRALRPICLYPPGNFASDYSA</sequence>
<organism evidence="1">
    <name type="scientific">Rhizophora mucronata</name>
    <name type="common">Asiatic mangrove</name>
    <dbReference type="NCBI Taxonomy" id="61149"/>
    <lineage>
        <taxon>Eukaryota</taxon>
        <taxon>Viridiplantae</taxon>
        <taxon>Streptophyta</taxon>
        <taxon>Embryophyta</taxon>
        <taxon>Tracheophyta</taxon>
        <taxon>Spermatophyta</taxon>
        <taxon>Magnoliopsida</taxon>
        <taxon>eudicotyledons</taxon>
        <taxon>Gunneridae</taxon>
        <taxon>Pentapetalae</taxon>
        <taxon>rosids</taxon>
        <taxon>fabids</taxon>
        <taxon>Malpighiales</taxon>
        <taxon>Rhizophoraceae</taxon>
        <taxon>Rhizophora</taxon>
    </lineage>
</organism>